<keyword evidence="4" id="KW-0297">G-protein coupled receptor</keyword>
<accession>A0A7S2LIE9</accession>
<evidence type="ECO:0000256" key="11">
    <source>
        <dbReference type="SAM" id="Phobius"/>
    </source>
</evidence>
<dbReference type="InterPro" id="IPR006059">
    <property type="entry name" value="SBP"/>
</dbReference>
<dbReference type="CDD" id="cd15047">
    <property type="entry name" value="7tmC_GABA-B-like"/>
    <property type="match status" value="1"/>
</dbReference>
<dbReference type="InterPro" id="IPR002455">
    <property type="entry name" value="GPCR3_GABA-B"/>
</dbReference>
<sequence>MNTGGTEKLPVTLRGTPAFMQMKEERDLEECCRNCDDSTTDVSTIRIAAWRQLADKLEEIATGLQADLAKGGTEVQYQIVQLNTIEDLMNEVLLDTKLKTRLYDGFIVPATITGGLFEEEGLLNLTDLIDSGDDPLKKDDIFPFYQTLMRFGSEKYDTKYMVPIMGDLTMLIYNKDLFGDIQVPRTWGEYKAAINDLKKAHEGKDIIPSCTTLQYQPRCDYCSLTTNVHAVLSTMTQGAGSKSETGGGIFFVKEDEDQKSATLDPIFDSPFYKTIETLEDMNSGSVALQYDPAEIKSVALQYDPAEIKSQLFNGGKCGMMLASSEGIDFDNNPSFGVDHMPGSELIYNPVNKVVETCTVNTCMGDTVEINKQERLVNRVRFLGHQNFFGGVSRLVERSKQKPTFEFLARVSRVANFAPSNPIRRSQADFLSNADLKSVIENEEFQEVIPMRIPQATDLLEKLGSQTFEFLGTTEGSESGREELGYNLESVYEKQIEQHDGARAAVPLSIFQKKSQGTFQPNESPDNSIPDGLRYSGWALSGIAIICSLYFALWTFKNRNVRVVRASQPSFLIMVCVGVFIMSTSIIPMGFDDVIVSQEGNDIACAVQPWLYSVGFVIAFSALFSKTWRINKIFHNPDKFKRVKVTAKDVLMPFVCLMSANLVVLSMWTYFNPLQWTRKVKGEVDILGLSTPETYGLCTGEDYTLTILFSGLLAAVNITIVLFANVQAYQCRNISMEYSESQWIAIAMVSIIQVWFIGIPLMILVVEDPPAQFVVRTAIVFVTSMSTVLLMFLPKVKYLRDYKQKRAMEEAKRQERSRLAETMTDYSHYASNAASNISVNNSTAEEGDMPQDGAGRSGRQGPKRPSYGLEGIKILGHPGEEDAQVKIIKAQILAAEEEHKALRKRLEELRENIQGVPSNDSKLSGRNSDWAENKSNGNAGDDSNGMGQPSDVHVNDDSLMT</sequence>
<evidence type="ECO:0000256" key="4">
    <source>
        <dbReference type="ARBA" id="ARBA00023040"/>
    </source>
</evidence>
<evidence type="ECO:0000256" key="10">
    <source>
        <dbReference type="SAM" id="MobiDB-lite"/>
    </source>
</evidence>
<dbReference type="PANTHER" id="PTHR10519:SF20">
    <property type="entry name" value="G-PROTEIN COUPLED RECEPTOR 156-RELATED"/>
    <property type="match status" value="1"/>
</dbReference>
<keyword evidence="5 11" id="KW-0472">Membrane</keyword>
<dbReference type="PROSITE" id="PS50259">
    <property type="entry name" value="G_PROTEIN_RECEP_F3_4"/>
    <property type="match status" value="1"/>
</dbReference>
<keyword evidence="8" id="KW-0807">Transducer</keyword>
<organism evidence="13">
    <name type="scientific">Leptocylindrus danicus</name>
    <dbReference type="NCBI Taxonomy" id="163516"/>
    <lineage>
        <taxon>Eukaryota</taxon>
        <taxon>Sar</taxon>
        <taxon>Stramenopiles</taxon>
        <taxon>Ochrophyta</taxon>
        <taxon>Bacillariophyta</taxon>
        <taxon>Coscinodiscophyceae</taxon>
        <taxon>Chaetocerotophycidae</taxon>
        <taxon>Leptocylindrales</taxon>
        <taxon>Leptocylindraceae</taxon>
        <taxon>Leptocylindrus</taxon>
    </lineage>
</organism>
<dbReference type="EMBL" id="HBGY01030200">
    <property type="protein sequence ID" value="CAD9607394.1"/>
    <property type="molecule type" value="Transcribed_RNA"/>
</dbReference>
<feature type="compositionally biased region" description="Polar residues" evidence="10">
    <location>
        <begin position="914"/>
        <end position="926"/>
    </location>
</feature>
<feature type="transmembrane region" description="Helical" evidence="11">
    <location>
        <begin position="702"/>
        <end position="722"/>
    </location>
</feature>
<evidence type="ECO:0000313" key="13">
    <source>
        <dbReference type="EMBL" id="CAD9607394.1"/>
    </source>
</evidence>
<evidence type="ECO:0000259" key="12">
    <source>
        <dbReference type="PROSITE" id="PS50259"/>
    </source>
</evidence>
<feature type="transmembrane region" description="Helical" evidence="11">
    <location>
        <begin position="770"/>
        <end position="792"/>
    </location>
</feature>
<dbReference type="PANTHER" id="PTHR10519">
    <property type="entry name" value="GABA-B RECEPTOR"/>
    <property type="match status" value="1"/>
</dbReference>
<evidence type="ECO:0000256" key="7">
    <source>
        <dbReference type="ARBA" id="ARBA00023180"/>
    </source>
</evidence>
<reference evidence="13" key="1">
    <citation type="submission" date="2021-01" db="EMBL/GenBank/DDBJ databases">
        <authorList>
            <person name="Corre E."/>
            <person name="Pelletier E."/>
            <person name="Niang G."/>
            <person name="Scheremetjew M."/>
            <person name="Finn R."/>
            <person name="Kale V."/>
            <person name="Holt S."/>
            <person name="Cochrane G."/>
            <person name="Meng A."/>
            <person name="Brown T."/>
            <person name="Cohen L."/>
        </authorList>
    </citation>
    <scope>NUCLEOTIDE SEQUENCE</scope>
    <source>
        <strain evidence="13">B650</strain>
    </source>
</reference>
<dbReference type="Gene3D" id="3.40.190.10">
    <property type="entry name" value="Periplasmic binding protein-like II"/>
    <property type="match status" value="1"/>
</dbReference>
<dbReference type="InterPro" id="IPR017978">
    <property type="entry name" value="GPCR_3_C"/>
</dbReference>
<feature type="transmembrane region" description="Helical" evidence="11">
    <location>
        <begin position="534"/>
        <end position="555"/>
    </location>
</feature>
<feature type="transmembrane region" description="Helical" evidence="11">
    <location>
        <begin position="742"/>
        <end position="764"/>
    </location>
</feature>
<name>A0A7S2LIE9_9STRA</name>
<feature type="domain" description="G-protein coupled receptors family 3 profile" evidence="12">
    <location>
        <begin position="600"/>
        <end position="814"/>
    </location>
</feature>
<dbReference type="PRINTS" id="PR01176">
    <property type="entry name" value="GABABRECEPTR"/>
</dbReference>
<dbReference type="Pfam" id="PF00003">
    <property type="entry name" value="7tm_3"/>
    <property type="match status" value="1"/>
</dbReference>
<proteinExistence type="predicted"/>
<keyword evidence="2 11" id="KW-0812">Transmembrane</keyword>
<gene>
    <name evidence="13" type="ORF">LDAN0321_LOCUS18768</name>
</gene>
<dbReference type="GO" id="GO:0004965">
    <property type="term" value="F:G protein-coupled GABA receptor activity"/>
    <property type="evidence" value="ECO:0007669"/>
    <property type="project" value="InterPro"/>
</dbReference>
<feature type="transmembrane region" description="Helical" evidence="11">
    <location>
        <begin position="609"/>
        <end position="628"/>
    </location>
</feature>
<feature type="transmembrane region" description="Helical" evidence="11">
    <location>
        <begin position="649"/>
        <end position="670"/>
    </location>
</feature>
<keyword evidence="6" id="KW-0675">Receptor</keyword>
<feature type="region of interest" description="Disordered" evidence="10">
    <location>
        <begin position="836"/>
        <end position="873"/>
    </location>
</feature>
<evidence type="ECO:0000256" key="1">
    <source>
        <dbReference type="ARBA" id="ARBA00004141"/>
    </source>
</evidence>
<feature type="coiled-coil region" evidence="9">
    <location>
        <begin position="884"/>
        <end position="911"/>
    </location>
</feature>
<evidence type="ECO:0000256" key="8">
    <source>
        <dbReference type="ARBA" id="ARBA00023224"/>
    </source>
</evidence>
<feature type="region of interest" description="Disordered" evidence="10">
    <location>
        <begin position="912"/>
        <end position="960"/>
    </location>
</feature>
<keyword evidence="3 11" id="KW-1133">Transmembrane helix</keyword>
<evidence type="ECO:0000256" key="6">
    <source>
        <dbReference type="ARBA" id="ARBA00023170"/>
    </source>
</evidence>
<evidence type="ECO:0000256" key="9">
    <source>
        <dbReference type="SAM" id="Coils"/>
    </source>
</evidence>
<evidence type="ECO:0000256" key="2">
    <source>
        <dbReference type="ARBA" id="ARBA00022692"/>
    </source>
</evidence>
<feature type="transmembrane region" description="Helical" evidence="11">
    <location>
        <begin position="567"/>
        <end position="589"/>
    </location>
</feature>
<evidence type="ECO:0000256" key="5">
    <source>
        <dbReference type="ARBA" id="ARBA00023136"/>
    </source>
</evidence>
<keyword evidence="9" id="KW-0175">Coiled coil</keyword>
<protein>
    <recommendedName>
        <fullName evidence="12">G-protein coupled receptors family 3 profile domain-containing protein</fullName>
    </recommendedName>
</protein>
<comment type="subcellular location">
    <subcellularLocation>
        <location evidence="1">Membrane</location>
        <topology evidence="1">Multi-pass membrane protein</topology>
    </subcellularLocation>
</comment>
<dbReference type="AlphaFoldDB" id="A0A7S2LIE9"/>
<dbReference type="SUPFAM" id="SSF53850">
    <property type="entry name" value="Periplasmic binding protein-like II"/>
    <property type="match status" value="1"/>
</dbReference>
<keyword evidence="7" id="KW-0325">Glycoprotein</keyword>
<dbReference type="Pfam" id="PF01547">
    <property type="entry name" value="SBP_bac_1"/>
    <property type="match status" value="1"/>
</dbReference>
<dbReference type="GO" id="GO:0038039">
    <property type="term" value="C:G protein-coupled receptor heterodimeric complex"/>
    <property type="evidence" value="ECO:0007669"/>
    <property type="project" value="TreeGrafter"/>
</dbReference>
<evidence type="ECO:0000256" key="3">
    <source>
        <dbReference type="ARBA" id="ARBA00022989"/>
    </source>
</evidence>